<dbReference type="AlphaFoldDB" id="A0A927BCH8"/>
<keyword evidence="2" id="KW-1185">Reference proteome</keyword>
<dbReference type="EMBL" id="JACXAD010000005">
    <property type="protein sequence ID" value="MBD2767458.1"/>
    <property type="molecule type" value="Genomic_DNA"/>
</dbReference>
<name>A0A927BCH8_9BACT</name>
<evidence type="ECO:0000313" key="2">
    <source>
        <dbReference type="Proteomes" id="UP000612233"/>
    </source>
</evidence>
<dbReference type="Proteomes" id="UP000612233">
    <property type="component" value="Unassembled WGS sequence"/>
</dbReference>
<accession>A0A927BCH8</accession>
<dbReference type="InterPro" id="IPR026444">
    <property type="entry name" value="Secre_tail"/>
</dbReference>
<reference evidence="1" key="1">
    <citation type="submission" date="2020-09" db="EMBL/GenBank/DDBJ databases">
        <authorList>
            <person name="Kim M.K."/>
        </authorList>
    </citation>
    <scope>NUCLEOTIDE SEQUENCE</scope>
    <source>
        <strain evidence="1">BT664</strain>
    </source>
</reference>
<evidence type="ECO:0000313" key="1">
    <source>
        <dbReference type="EMBL" id="MBD2767458.1"/>
    </source>
</evidence>
<dbReference type="RefSeq" id="WP_191004275.1">
    <property type="nucleotide sequence ID" value="NZ_JACXAD010000005.1"/>
</dbReference>
<sequence length="161" mass="17828">MSTPDAIYANFPLRPTGRVEPGAFVFNDMHSAEPSLPPTPAPEVTTSCHLSPDISIHQPGEPGLCHEHKGSFTLYQSYPEPDTGETSISFILPINSDIQLDVFDPLGRKVMGLVRKELKRGEQIIRLNLRGLGLPAGVYSYQVRVANRYGVYHQRKLTTAK</sequence>
<gene>
    <name evidence="1" type="ORF">IC235_06085</name>
</gene>
<dbReference type="NCBIfam" id="TIGR04183">
    <property type="entry name" value="Por_Secre_tail"/>
    <property type="match status" value="1"/>
</dbReference>
<protein>
    <submittedName>
        <fullName evidence="1">T9SS type A sorting domain-containing protein</fullName>
    </submittedName>
</protein>
<organism evidence="1 2">
    <name type="scientific">Hymenobacter montanus</name>
    <dbReference type="NCBI Taxonomy" id="2771359"/>
    <lineage>
        <taxon>Bacteria</taxon>
        <taxon>Pseudomonadati</taxon>
        <taxon>Bacteroidota</taxon>
        <taxon>Cytophagia</taxon>
        <taxon>Cytophagales</taxon>
        <taxon>Hymenobacteraceae</taxon>
        <taxon>Hymenobacter</taxon>
    </lineage>
</organism>
<comment type="caution">
    <text evidence="1">The sequence shown here is derived from an EMBL/GenBank/DDBJ whole genome shotgun (WGS) entry which is preliminary data.</text>
</comment>
<proteinExistence type="predicted"/>